<proteinExistence type="predicted"/>
<dbReference type="PANTHER" id="PTHR47718">
    <property type="entry name" value="OS01G0519700 PROTEIN"/>
    <property type="match status" value="1"/>
</dbReference>
<dbReference type="EMBL" id="NBSK02000005">
    <property type="protein sequence ID" value="KAJ0205024.1"/>
    <property type="molecule type" value="Genomic_DNA"/>
</dbReference>
<dbReference type="Proteomes" id="UP000235145">
    <property type="component" value="Unassembled WGS sequence"/>
</dbReference>
<reference evidence="2 3" key="1">
    <citation type="journal article" date="2017" name="Nat. Commun.">
        <title>Genome assembly with in vitro proximity ligation data and whole-genome triplication in lettuce.</title>
        <authorList>
            <person name="Reyes-Chin-Wo S."/>
            <person name="Wang Z."/>
            <person name="Yang X."/>
            <person name="Kozik A."/>
            <person name="Arikit S."/>
            <person name="Song C."/>
            <person name="Xia L."/>
            <person name="Froenicke L."/>
            <person name="Lavelle D.O."/>
            <person name="Truco M.J."/>
            <person name="Xia R."/>
            <person name="Zhu S."/>
            <person name="Xu C."/>
            <person name="Xu H."/>
            <person name="Xu X."/>
            <person name="Cox K."/>
            <person name="Korf I."/>
            <person name="Meyers B.C."/>
            <person name="Michelmore R.W."/>
        </authorList>
    </citation>
    <scope>NUCLEOTIDE SEQUENCE [LARGE SCALE GENOMIC DNA]</scope>
    <source>
        <strain evidence="3">cv. Salinas</strain>
        <tissue evidence="2">Seedlings</tissue>
    </source>
</reference>
<comment type="caution">
    <text evidence="2">The sequence shown here is derived from an EMBL/GenBank/DDBJ whole genome shotgun (WGS) entry which is preliminary data.</text>
</comment>
<evidence type="ECO:0000313" key="2">
    <source>
        <dbReference type="EMBL" id="KAJ0205024.1"/>
    </source>
</evidence>
<evidence type="ECO:0000259" key="1">
    <source>
        <dbReference type="Pfam" id="PF10551"/>
    </source>
</evidence>
<keyword evidence="3" id="KW-1185">Reference proteome</keyword>
<protein>
    <recommendedName>
        <fullName evidence="1">MULE transposase domain-containing protein</fullName>
    </recommendedName>
</protein>
<dbReference type="Pfam" id="PF10551">
    <property type="entry name" value="MULE"/>
    <property type="match status" value="1"/>
</dbReference>
<accession>A0A9R1XC53</accession>
<dbReference type="InterPro" id="IPR018289">
    <property type="entry name" value="MULE_transposase_dom"/>
</dbReference>
<sequence length="449" mass="51854">MEVKFYNNNVELVYCYLHYSEILTYKGEDPLEHIQNHIDVNYHFGETSNHNQGDMQKTKTSSLMIRQTTSNLKSTQQLIHMVQHYQCIKTMHHKQVLIPGLEQLEQRNLALSRNDICYAIGKEMFIHNLSKQNIGASRSHRLYTGLQGGSYVRGGLVSDFKNNTRNLNSYIGSRDAKFLVVKMMERKKNIPTFSFEFKVVQKKLNALFWADETTKYNYNAFGDVGSLDATFSMNKYDMVFVPSTGIDNHKKCINFGAGLLSRKDGRSYSWLLRAFLKAFKKQPKLVFTYPDPTLNKAVNEITSQLATNLDFPKRFHSITWNFELEAHDFDKAWESYLDEFKISNNKDVCVTETLGTCIFQAHTSAGLMRTTSLSEGQNWSFQNTTLTSSYLLMFMMTFEGVMERQRCNQIVNDFNTATTVPRFITSSANEPHASKVYTSKIFYHVEKEI</sequence>
<feature type="domain" description="MULE transposase" evidence="1">
    <location>
        <begin position="226"/>
        <end position="301"/>
    </location>
</feature>
<evidence type="ECO:0000313" key="3">
    <source>
        <dbReference type="Proteomes" id="UP000235145"/>
    </source>
</evidence>
<name>A0A9R1XC53_LACSA</name>
<dbReference type="PANTHER" id="PTHR47718:SF12">
    <property type="entry name" value="PROTEIN FAR1-RELATED SEQUENCE"/>
    <property type="match status" value="1"/>
</dbReference>
<organism evidence="2 3">
    <name type="scientific">Lactuca sativa</name>
    <name type="common">Garden lettuce</name>
    <dbReference type="NCBI Taxonomy" id="4236"/>
    <lineage>
        <taxon>Eukaryota</taxon>
        <taxon>Viridiplantae</taxon>
        <taxon>Streptophyta</taxon>
        <taxon>Embryophyta</taxon>
        <taxon>Tracheophyta</taxon>
        <taxon>Spermatophyta</taxon>
        <taxon>Magnoliopsida</taxon>
        <taxon>eudicotyledons</taxon>
        <taxon>Gunneridae</taxon>
        <taxon>Pentapetalae</taxon>
        <taxon>asterids</taxon>
        <taxon>campanulids</taxon>
        <taxon>Asterales</taxon>
        <taxon>Asteraceae</taxon>
        <taxon>Cichorioideae</taxon>
        <taxon>Cichorieae</taxon>
        <taxon>Lactucinae</taxon>
        <taxon>Lactuca</taxon>
    </lineage>
</organism>
<dbReference type="AlphaFoldDB" id="A0A9R1XC53"/>
<gene>
    <name evidence="2" type="ORF">LSAT_V11C500252220</name>
</gene>